<feature type="active site" description="Glycyl thioester intermediate" evidence="6">
    <location>
        <position position="529"/>
    </location>
</feature>
<dbReference type="GO" id="GO:0000407">
    <property type="term" value="C:phagophore assembly site"/>
    <property type="evidence" value="ECO:0007669"/>
    <property type="project" value="UniProtKB-SubCell"/>
</dbReference>
<evidence type="ECO:0000256" key="1">
    <source>
        <dbReference type="ARBA" id="ARBA00010931"/>
    </source>
</evidence>
<dbReference type="GO" id="GO:0034727">
    <property type="term" value="P:piecemeal microautophagy of the nucleus"/>
    <property type="evidence" value="ECO:0007669"/>
    <property type="project" value="TreeGrafter"/>
</dbReference>
<dbReference type="AlphaFoldDB" id="A0AA38H9U4"/>
<dbReference type="CDD" id="cd01486">
    <property type="entry name" value="Apg7"/>
    <property type="match status" value="1"/>
</dbReference>
<keyword evidence="7" id="KW-0833">Ubl conjugation pathway</keyword>
<dbReference type="Pfam" id="PF16420">
    <property type="entry name" value="ATG7_N"/>
    <property type="match status" value="1"/>
</dbReference>
<dbReference type="Pfam" id="PF00899">
    <property type="entry name" value="ThiF"/>
    <property type="match status" value="1"/>
</dbReference>
<comment type="caution">
    <text evidence="11">The sequence shown here is derived from an EMBL/GenBank/DDBJ whole genome shotgun (WGS) entry which is preliminary data.</text>
</comment>
<feature type="domain" description="Ubiquitin-like modifier-activating enzyme Atg7 N-terminal" evidence="10">
    <location>
        <begin position="4"/>
        <end position="307"/>
    </location>
</feature>
<evidence type="ECO:0000256" key="7">
    <source>
        <dbReference type="RuleBase" id="RU366022"/>
    </source>
</evidence>
<proteinExistence type="inferred from homology"/>
<keyword evidence="7" id="KW-0963">Cytoplasm</keyword>
<dbReference type="GO" id="GO:0006995">
    <property type="term" value="P:cellular response to nitrogen starvation"/>
    <property type="evidence" value="ECO:0007669"/>
    <property type="project" value="TreeGrafter"/>
</dbReference>
<organism evidence="11 12">
    <name type="scientific">Dioszegia hungarica</name>
    <dbReference type="NCBI Taxonomy" id="4972"/>
    <lineage>
        <taxon>Eukaryota</taxon>
        <taxon>Fungi</taxon>
        <taxon>Dikarya</taxon>
        <taxon>Basidiomycota</taxon>
        <taxon>Agaricomycotina</taxon>
        <taxon>Tremellomycetes</taxon>
        <taxon>Tremellales</taxon>
        <taxon>Bulleribasidiaceae</taxon>
        <taxon>Dioszegia</taxon>
    </lineage>
</organism>
<dbReference type="GO" id="GO:0015031">
    <property type="term" value="P:protein transport"/>
    <property type="evidence" value="ECO:0007669"/>
    <property type="project" value="UniProtKB-UniRule"/>
</dbReference>
<dbReference type="Proteomes" id="UP001164286">
    <property type="component" value="Unassembled WGS sequence"/>
</dbReference>
<accession>A0AA38H9U4</accession>
<dbReference type="FunFam" id="3.40.50.720:FF:000243">
    <property type="entry name" value="Ubiquitin-like modifier-activating enzyme ATG7"/>
    <property type="match status" value="1"/>
</dbReference>
<dbReference type="GO" id="GO:0000045">
    <property type="term" value="P:autophagosome assembly"/>
    <property type="evidence" value="ECO:0007669"/>
    <property type="project" value="TreeGrafter"/>
</dbReference>
<keyword evidence="3 7" id="KW-0813">Transport</keyword>
<dbReference type="GO" id="GO:0019779">
    <property type="term" value="F:Atg8 activating enzyme activity"/>
    <property type="evidence" value="ECO:0007669"/>
    <property type="project" value="TreeGrafter"/>
</dbReference>
<dbReference type="EMBL" id="JAKWFO010000005">
    <property type="protein sequence ID" value="KAI9635479.1"/>
    <property type="molecule type" value="Genomic_DNA"/>
</dbReference>
<comment type="subcellular location">
    <subcellularLocation>
        <location evidence="7">Cytoplasm</location>
    </subcellularLocation>
    <subcellularLocation>
        <location evidence="7">Preautophagosomal structure</location>
    </subcellularLocation>
</comment>
<evidence type="ECO:0000256" key="5">
    <source>
        <dbReference type="ARBA" id="ARBA00023006"/>
    </source>
</evidence>
<evidence type="ECO:0000313" key="11">
    <source>
        <dbReference type="EMBL" id="KAI9635479.1"/>
    </source>
</evidence>
<dbReference type="SUPFAM" id="SSF69572">
    <property type="entry name" value="Activating enzymes of the ubiquitin-like proteins"/>
    <property type="match status" value="1"/>
</dbReference>
<dbReference type="GeneID" id="77728687"/>
<reference evidence="11" key="1">
    <citation type="journal article" date="2022" name="G3 (Bethesda)">
        <title>High quality genome of the basidiomycete yeast Dioszegia hungarica PDD-24b-2 isolated from cloud water.</title>
        <authorList>
            <person name="Jarrige D."/>
            <person name="Haridas S."/>
            <person name="Bleykasten-Grosshans C."/>
            <person name="Joly M."/>
            <person name="Nadalig T."/>
            <person name="Sancelme M."/>
            <person name="Vuilleumier S."/>
            <person name="Grigoriev I.V."/>
            <person name="Amato P."/>
            <person name="Bringel F."/>
        </authorList>
    </citation>
    <scope>NUCLEOTIDE SEQUENCE</scope>
    <source>
        <strain evidence="11">PDD-24b-2</strain>
    </source>
</reference>
<dbReference type="GO" id="GO:0000422">
    <property type="term" value="P:autophagy of mitochondrion"/>
    <property type="evidence" value="ECO:0007669"/>
    <property type="project" value="TreeGrafter"/>
</dbReference>
<dbReference type="InterPro" id="IPR035985">
    <property type="entry name" value="Ubiquitin-activating_enz"/>
</dbReference>
<dbReference type="InterPro" id="IPR042522">
    <property type="entry name" value="Atg7_N_1"/>
</dbReference>
<dbReference type="RefSeq" id="XP_052945256.1">
    <property type="nucleotide sequence ID" value="XM_053089482.1"/>
</dbReference>
<dbReference type="Gene3D" id="3.40.50.720">
    <property type="entry name" value="NAD(P)-binding Rossmann-like Domain"/>
    <property type="match status" value="1"/>
</dbReference>
<name>A0AA38H9U4_9TREE</name>
<evidence type="ECO:0000256" key="8">
    <source>
        <dbReference type="SAM" id="MobiDB-lite"/>
    </source>
</evidence>
<dbReference type="Gene3D" id="3.40.140.70">
    <property type="entry name" value="Ubiquitin-like modifier-activating enzyme ATG7 N-terminal domain"/>
    <property type="match status" value="1"/>
</dbReference>
<evidence type="ECO:0000259" key="10">
    <source>
        <dbReference type="Pfam" id="PF16420"/>
    </source>
</evidence>
<comment type="function">
    <text evidence="7">E1-like activating enzyme involved in the 2 ubiquitin-like systems required for cytoplasm to vacuole transport (Cvt) and autophagy. Activates ATG12 for its conjugation with ATG5 and ATG8 for its conjugation with phosphatidylethanolamine. Both systems are needed for the ATG8 association to Cvt vesicles and autophagosomes membranes. Autophagy is essential for maintenance of amino acid levels and protein synthesis under nitrogen starvation. Required for selective autophagic degradation of the nucleus (nucleophagy) as well as for mitophagy which contributes to regulate mitochondrial quantity and quality by eliminating the mitochondria to a basal level to fulfill cellular energy requirements and preventing excess ROS production.</text>
</comment>
<dbReference type="InterPro" id="IPR006285">
    <property type="entry name" value="Atg7"/>
</dbReference>
<evidence type="ECO:0000259" key="9">
    <source>
        <dbReference type="Pfam" id="PF00899"/>
    </source>
</evidence>
<keyword evidence="5 7" id="KW-0072">Autophagy</keyword>
<evidence type="ECO:0000256" key="4">
    <source>
        <dbReference type="ARBA" id="ARBA00022927"/>
    </source>
</evidence>
<evidence type="ECO:0000256" key="6">
    <source>
        <dbReference type="PIRSR" id="PIRSR606285-1"/>
    </source>
</evidence>
<comment type="similarity">
    <text evidence="1 7">Belongs to the ATG7 family.</text>
</comment>
<dbReference type="InterPro" id="IPR042523">
    <property type="entry name" value="Atg7_N_2"/>
</dbReference>
<dbReference type="PANTHER" id="PTHR10953:SF3">
    <property type="entry name" value="UBIQUITIN-LIKE MODIFIER-ACTIVATING ENZYME ATG7"/>
    <property type="match status" value="1"/>
</dbReference>
<sequence>MAPLQFQPISSQPTAAFWSALTALKLDKLKLDDSQVDITAWLEQGREIRDKEAKVEDETGLVGVDGVLGVGSAAFGEEGERPPPGSIPIKGIFKNFNTIEEFKSTEHKKALFDSVADKILASFDTDAPDLNPFLLVTFADLKKYVYHYWFAFPALVAKPGWEVEGEWVETNEEAMGEIYNLQDTLLIAGSSNGFLVRGVAGQRQVAPISEASSFFASVPKEERCIAFHDPSSLPSNPGWPLRNILYYLSAQHGIRRIKVICLRSGSASRQAVVYQQEGETEAKPQAVGWERNKAGKLGSRMVDLGSVLDPARLADQAVDLNLKLMRWRIMPSLELEKVAATKCLLLGAGTLGCYVARCLMGWGIRDITFVDSAKVSFSNPVRQPLFEFEDCLNGGKPKAQCAADSLKRIFPGVNAQAHSFMIPMPGHPVSSSAEKQVAEDVQHLEDLIRSHDVVFLLMDSRESRWLPSVIAASKGKIVINAALGFDTYLVMRHGGAPGSGDGKRLGCYYCNDVVAPMDSLTDRTLDQMCTVTRPGIAPIAAASAVELLVSLAQHPAGVDAPADTSTTAPSATSSSTSPLGLVPHQIRGQLASWKNVLVEAPAFDRCTGCSQAVVDEYRAKGFEMMLKAFNEGEYLEKLTGLDRLQKESEEMMAGEEWDDSDEDF</sequence>
<dbReference type="GO" id="GO:0032446">
    <property type="term" value="P:protein modification by small protein conjugation"/>
    <property type="evidence" value="ECO:0007669"/>
    <property type="project" value="TreeGrafter"/>
</dbReference>
<feature type="domain" description="THIF-type NAD/FAD binding fold" evidence="9">
    <location>
        <begin position="325"/>
        <end position="555"/>
    </location>
</feature>
<gene>
    <name evidence="11" type="ORF">MKK02DRAFT_36715</name>
</gene>
<feature type="compositionally biased region" description="Low complexity" evidence="8">
    <location>
        <begin position="559"/>
        <end position="578"/>
    </location>
</feature>
<dbReference type="InterPro" id="IPR045886">
    <property type="entry name" value="ThiF/MoeB/HesA"/>
</dbReference>
<comment type="subunit">
    <text evidence="7">Homodimer.</text>
</comment>
<evidence type="ECO:0000313" key="12">
    <source>
        <dbReference type="Proteomes" id="UP001164286"/>
    </source>
</evidence>
<dbReference type="InterPro" id="IPR032197">
    <property type="entry name" value="Atg7_N"/>
</dbReference>
<dbReference type="Gene3D" id="3.40.140.100">
    <property type="entry name" value="Ubiquitin-like modifier-activating enzyme ATG7 C-terminal domain"/>
    <property type="match status" value="1"/>
</dbReference>
<evidence type="ECO:0000256" key="3">
    <source>
        <dbReference type="ARBA" id="ARBA00022448"/>
    </source>
</evidence>
<evidence type="ECO:0000256" key="2">
    <source>
        <dbReference type="ARBA" id="ARBA00017647"/>
    </source>
</evidence>
<keyword evidence="4 7" id="KW-0653">Protein transport</keyword>
<protein>
    <recommendedName>
        <fullName evidence="2 7">Ubiquitin-like modifier-activating enzyme ATG7</fullName>
    </recommendedName>
    <alternativeName>
        <fullName evidence="7">Autophagy-related protein 7</fullName>
    </alternativeName>
</protein>
<dbReference type="PANTHER" id="PTHR10953">
    <property type="entry name" value="UBIQUITIN-ACTIVATING ENZYME E1"/>
    <property type="match status" value="1"/>
</dbReference>
<keyword evidence="12" id="KW-1185">Reference proteome</keyword>
<feature type="region of interest" description="Disordered" evidence="8">
    <location>
        <begin position="558"/>
        <end position="580"/>
    </location>
</feature>
<dbReference type="NCBIfam" id="TIGR01381">
    <property type="entry name" value="E1_like_apg7"/>
    <property type="match status" value="1"/>
</dbReference>
<dbReference type="InterPro" id="IPR000594">
    <property type="entry name" value="ThiF_NAD_FAD-bd"/>
</dbReference>
<dbReference type="GO" id="GO:0019778">
    <property type="term" value="F:Atg12 activating enzyme activity"/>
    <property type="evidence" value="ECO:0007669"/>
    <property type="project" value="TreeGrafter"/>
</dbReference>